<accession>A0A6P2DKA2</accession>
<dbReference type="Proteomes" id="UP000464178">
    <property type="component" value="Chromosome"/>
</dbReference>
<dbReference type="EMBL" id="LR593886">
    <property type="protein sequence ID" value="VTS00978.1"/>
    <property type="molecule type" value="Genomic_DNA"/>
</dbReference>
<reference evidence="1 2" key="1">
    <citation type="submission" date="2019-05" db="EMBL/GenBank/DDBJ databases">
        <authorList>
            <consortium name="Science for Life Laboratories"/>
        </authorList>
    </citation>
    <scope>NUCLEOTIDE SEQUENCE [LARGE SCALE GENOMIC DNA]</scope>
    <source>
        <strain evidence="1">Soil9</strain>
    </source>
</reference>
<name>A0A6P2DKA2_9BACT</name>
<sequence length="245" mass="26868">MNHLVRPIANVDLATCYSAVVDSLAYLKSCVSPVLGRLSQHLDGPAWAAHLKREKVRLVGLNRPAAYLDRAGNRHEVIGPRIGAEHNFIEVINQASTLGRMADALKWFLGSDDFRSVPVVACHPTTSSVTNSATETDNDLMLGEAPDRVIAAAEVSDVIRANPNNNKVVKDLCSLGALLDSEVPFRRGQVLGTRRLFLVVSEELELYIRKGNVLREIKQLCHLRPTSIMGDTRIIELSTAPIENS</sequence>
<protein>
    <submittedName>
        <fullName evidence="1">Uncharacterized protein</fullName>
    </submittedName>
</protein>
<dbReference type="AlphaFoldDB" id="A0A6P2DKA2"/>
<dbReference type="KEGG" id="gms:SOIL9_80030"/>
<gene>
    <name evidence="1" type="ORF">SOIL9_80030</name>
</gene>
<organism evidence="1 2">
    <name type="scientific">Gemmata massiliana</name>
    <dbReference type="NCBI Taxonomy" id="1210884"/>
    <lineage>
        <taxon>Bacteria</taxon>
        <taxon>Pseudomonadati</taxon>
        <taxon>Planctomycetota</taxon>
        <taxon>Planctomycetia</taxon>
        <taxon>Gemmatales</taxon>
        <taxon>Gemmataceae</taxon>
        <taxon>Gemmata</taxon>
    </lineage>
</organism>
<proteinExistence type="predicted"/>
<dbReference type="RefSeq" id="WP_162672325.1">
    <property type="nucleotide sequence ID" value="NZ_LR593886.1"/>
</dbReference>
<evidence type="ECO:0000313" key="1">
    <source>
        <dbReference type="EMBL" id="VTS00978.1"/>
    </source>
</evidence>
<keyword evidence="2" id="KW-1185">Reference proteome</keyword>
<evidence type="ECO:0000313" key="2">
    <source>
        <dbReference type="Proteomes" id="UP000464178"/>
    </source>
</evidence>